<gene>
    <name evidence="2" type="ORF">LV89_00579</name>
</gene>
<accession>A0A316EHP7</accession>
<reference evidence="2 3" key="1">
    <citation type="submission" date="2018-05" db="EMBL/GenBank/DDBJ databases">
        <title>Genomic Encyclopedia of Archaeal and Bacterial Type Strains, Phase II (KMG-II): from individual species to whole genera.</title>
        <authorList>
            <person name="Goeker M."/>
        </authorList>
    </citation>
    <scope>NUCLEOTIDE SEQUENCE [LARGE SCALE GENOMIC DNA]</scope>
    <source>
        <strain evidence="2 3">DSM 22214</strain>
    </source>
</reference>
<protein>
    <recommendedName>
        <fullName evidence="4">LVIVD repeat-containing protein</fullName>
    </recommendedName>
</protein>
<dbReference type="EMBL" id="QGGO01000002">
    <property type="protein sequence ID" value="PWK29025.1"/>
    <property type="molecule type" value="Genomic_DNA"/>
</dbReference>
<dbReference type="InterPro" id="IPR011047">
    <property type="entry name" value="Quinoprotein_ADH-like_sf"/>
</dbReference>
<dbReference type="RefSeq" id="WP_109741351.1">
    <property type="nucleotide sequence ID" value="NZ_QGGO01000002.1"/>
</dbReference>
<proteinExistence type="predicted"/>
<dbReference type="PROSITE" id="PS51257">
    <property type="entry name" value="PROKAR_LIPOPROTEIN"/>
    <property type="match status" value="1"/>
</dbReference>
<dbReference type="Pfam" id="PF08309">
    <property type="entry name" value="LVIVD"/>
    <property type="match status" value="3"/>
</dbReference>
<keyword evidence="1" id="KW-0732">Signal</keyword>
<dbReference type="Proteomes" id="UP000245489">
    <property type="component" value="Unassembled WGS sequence"/>
</dbReference>
<dbReference type="SUPFAM" id="SSF50998">
    <property type="entry name" value="Quinoprotein alcohol dehydrogenase-like"/>
    <property type="match status" value="1"/>
</dbReference>
<evidence type="ECO:0000256" key="1">
    <source>
        <dbReference type="SAM" id="SignalP"/>
    </source>
</evidence>
<feature type="signal peptide" evidence="1">
    <location>
        <begin position="1"/>
        <end position="19"/>
    </location>
</feature>
<evidence type="ECO:0008006" key="4">
    <source>
        <dbReference type="Google" id="ProtNLM"/>
    </source>
</evidence>
<sequence>MKKVIFRTLQWVALVTAFASCKDNCTQTVTYRGAESVKVTLSELRSGIKTLPAQALENPGKIYVKDNFLFINEVKKGIHIIDNSNPSAPKAVSFIQILGNIDIAVNGNILYADSYTDFVALDITNPNDVKEVSRNKDVFNNGQVDGITWSYNASDQTIYDSKYKLYTTTQEVACEPQNPVYYYGGGIAFDQGLSSGGIKTGLPTANGTGVSGSTARFAIVDNRLYAVTQSDMKLFNLKNPSNPSQEGSINLGFGIETIFPYKNKLFLGTSTGVQIWDNANPQKPTYLSRLDHARACDPVVVENDIAYVTLRSVNNFTRCGAASANQLDVIDVSNPASPILKKTYPMDSPYGLGIDNKKLFICEGTGGLKTFDANDVMNIKQLQHFKEMNAFDVIPLNNTLMLIGKDGLYQYDYSNPNSLKLLSKIAVKTAS</sequence>
<organism evidence="2 3">
    <name type="scientific">Arcicella aurantiaca</name>
    <dbReference type="NCBI Taxonomy" id="591202"/>
    <lineage>
        <taxon>Bacteria</taxon>
        <taxon>Pseudomonadati</taxon>
        <taxon>Bacteroidota</taxon>
        <taxon>Cytophagia</taxon>
        <taxon>Cytophagales</taxon>
        <taxon>Flectobacillaceae</taxon>
        <taxon>Arcicella</taxon>
    </lineage>
</organism>
<feature type="chain" id="PRO_5016258672" description="LVIVD repeat-containing protein" evidence="1">
    <location>
        <begin position="20"/>
        <end position="431"/>
    </location>
</feature>
<dbReference type="InterPro" id="IPR013211">
    <property type="entry name" value="LVIVD"/>
</dbReference>
<evidence type="ECO:0000313" key="2">
    <source>
        <dbReference type="EMBL" id="PWK29025.1"/>
    </source>
</evidence>
<comment type="caution">
    <text evidence="2">The sequence shown here is derived from an EMBL/GenBank/DDBJ whole genome shotgun (WGS) entry which is preliminary data.</text>
</comment>
<evidence type="ECO:0000313" key="3">
    <source>
        <dbReference type="Proteomes" id="UP000245489"/>
    </source>
</evidence>
<name>A0A316EHP7_9BACT</name>
<keyword evidence="3" id="KW-1185">Reference proteome</keyword>
<dbReference type="OrthoDB" id="1521841at2"/>
<dbReference type="AlphaFoldDB" id="A0A316EHP7"/>